<evidence type="ECO:0000259" key="2">
    <source>
        <dbReference type="PROSITE" id="PS51186"/>
    </source>
</evidence>
<feature type="domain" description="N-acetyltransferase" evidence="2">
    <location>
        <begin position="3"/>
        <end position="182"/>
    </location>
</feature>
<dbReference type="SUPFAM" id="SSF55729">
    <property type="entry name" value="Acyl-CoA N-acyltransferases (Nat)"/>
    <property type="match status" value="1"/>
</dbReference>
<dbReference type="GO" id="GO:0016747">
    <property type="term" value="F:acyltransferase activity, transferring groups other than amino-acyl groups"/>
    <property type="evidence" value="ECO:0007669"/>
    <property type="project" value="InterPro"/>
</dbReference>
<protein>
    <submittedName>
        <fullName evidence="3">Acetyltransferase (GNAT) family protein</fullName>
    </submittedName>
</protein>
<evidence type="ECO:0000256" key="1">
    <source>
        <dbReference type="SAM" id="MobiDB-lite"/>
    </source>
</evidence>
<gene>
    <name evidence="3" type="ORF">BN1051_00368</name>
</gene>
<dbReference type="Pfam" id="PF13508">
    <property type="entry name" value="Acetyltransf_7"/>
    <property type="match status" value="1"/>
</dbReference>
<dbReference type="EMBL" id="LN483070">
    <property type="protein sequence ID" value="CEA07056.1"/>
    <property type="molecule type" value="Genomic_DNA"/>
</dbReference>
<sequence length="182" mass="19900">MNFTVRPAVPADAASIIRVRHQGWQETYGHLLAPEFLASMAADIEPRARRVAGRIAATTAEGRTADWVAFDDRNRMIGFAAAGPARPEHPMSAPGQRAHDPEEPLPEEELYALYLLARAQGGGAGQVLLDEALGGRPAVLWVLEDNPRARAFYARNGFRPDGAALAQGPEWQGARQIRMVRR</sequence>
<dbReference type="PROSITE" id="PS51186">
    <property type="entry name" value="GNAT"/>
    <property type="match status" value="1"/>
</dbReference>
<evidence type="ECO:0000313" key="3">
    <source>
        <dbReference type="EMBL" id="CEA07056.1"/>
    </source>
</evidence>
<keyword evidence="3" id="KW-0808">Transferase</keyword>
<proteinExistence type="predicted"/>
<accession>A0A078MQD9</accession>
<reference evidence="3" key="1">
    <citation type="submission" date="2014-07" db="EMBL/GenBank/DDBJ databases">
        <authorList>
            <person name="Urmite Genomes Urmite Genomes"/>
        </authorList>
    </citation>
    <scope>NUCLEOTIDE SEQUENCE</scope>
    <source>
        <strain evidence="3">11W110_air</strain>
    </source>
</reference>
<organism evidence="3">
    <name type="scientific">Arthrobacter saudimassiliensis</name>
    <dbReference type="NCBI Taxonomy" id="1461584"/>
    <lineage>
        <taxon>Bacteria</taxon>
        <taxon>Bacillati</taxon>
        <taxon>Actinomycetota</taxon>
        <taxon>Actinomycetes</taxon>
        <taxon>Micrococcales</taxon>
        <taxon>Micrococcaceae</taxon>
        <taxon>Arthrobacter</taxon>
    </lineage>
</organism>
<dbReference type="PATRIC" id="fig|1461584.3.peg.356"/>
<dbReference type="AlphaFoldDB" id="A0A078MQD9"/>
<feature type="region of interest" description="Disordered" evidence="1">
    <location>
        <begin position="83"/>
        <end position="102"/>
    </location>
</feature>
<dbReference type="Gene3D" id="3.40.630.30">
    <property type="match status" value="1"/>
</dbReference>
<name>A0A078MQD9_9MICC</name>
<dbReference type="InterPro" id="IPR000182">
    <property type="entry name" value="GNAT_dom"/>
</dbReference>
<dbReference type="InterPro" id="IPR016181">
    <property type="entry name" value="Acyl_CoA_acyltransferase"/>
</dbReference>